<dbReference type="Pfam" id="PF00501">
    <property type="entry name" value="AMP-binding"/>
    <property type="match status" value="1"/>
</dbReference>
<feature type="domain" description="AMP-binding enzyme C-terminal" evidence="2">
    <location>
        <begin position="457"/>
        <end position="535"/>
    </location>
</feature>
<dbReference type="InterPro" id="IPR050237">
    <property type="entry name" value="ATP-dep_AMP-bd_enzyme"/>
</dbReference>
<dbReference type="OrthoDB" id="4507402at2"/>
<protein>
    <submittedName>
        <fullName evidence="3">AMP-dependent synthetase</fullName>
    </submittedName>
</protein>
<evidence type="ECO:0000259" key="1">
    <source>
        <dbReference type="Pfam" id="PF00501"/>
    </source>
</evidence>
<dbReference type="PANTHER" id="PTHR43767:SF1">
    <property type="entry name" value="NONRIBOSOMAL PEPTIDE SYNTHASE PES1 (EUROFUNG)-RELATED"/>
    <property type="match status" value="1"/>
</dbReference>
<sequence length="564" mass="60574">MTATWTSARGVAVPDRVPARLRRQYVERGLVPGRDLYSLFREHMVAHPGRPAVIDPEGTLDYATLDRRARRIAAALEAAGVGVGDVVGVHLPAGWRALATDLALASISAVALPYPVGRGRQDSLTLLGRSRARAVVTTAEWNGVPLARTLADVRAELPHLRSVVAFGDAPDDCIPLDPWLAGGLECEPRESVVVDAETPARILVSSGSEDQPKMVAYSHNAMAGGRGNYVGALRFGADPLRCLVLVPLSSSYGSLGLVILVRLGGTLVLLDRFDPAAALRTVTEHRPSHLFAVPTMLRRIAEAPWVPGENLSSLRAVVSSAAPLPPETLRVALTRFGCPVVNIYGSTDGVNCHRTWAHPASDTRRAGRPDPSVAEIRVVGPNGRQVPPGEAGEIQARGPMTPRCYLGAPELDAAYRTPDGWVRTGDRGLLDDDGELWVLDRLRHTVIRGGYTISPAEVERHIGAHPAIAEVACVAVPDRDLSERLCACVARRQGAHPPTLSELQAFLEGERGLERRKLPEHLLTLDRLPLGPTGKVCRSTLARLAAARIGDPARTSSRTREAPR</sequence>
<evidence type="ECO:0000313" key="3">
    <source>
        <dbReference type="EMBL" id="OIJ98449.1"/>
    </source>
</evidence>
<accession>A0A1S2PX91</accession>
<organism evidence="3 4">
    <name type="scientific">Streptomyces colonosanans</name>
    <dbReference type="NCBI Taxonomy" id="1428652"/>
    <lineage>
        <taxon>Bacteria</taxon>
        <taxon>Bacillati</taxon>
        <taxon>Actinomycetota</taxon>
        <taxon>Actinomycetes</taxon>
        <taxon>Kitasatosporales</taxon>
        <taxon>Streptomycetaceae</taxon>
        <taxon>Streptomyces</taxon>
    </lineage>
</organism>
<dbReference type="AlphaFoldDB" id="A0A1S2PX91"/>
<dbReference type="Proteomes" id="UP000179935">
    <property type="component" value="Unassembled WGS sequence"/>
</dbReference>
<dbReference type="PANTHER" id="PTHR43767">
    <property type="entry name" value="LONG-CHAIN-FATTY-ACID--COA LIGASE"/>
    <property type="match status" value="1"/>
</dbReference>
<comment type="caution">
    <text evidence="3">The sequence shown here is derived from an EMBL/GenBank/DDBJ whole genome shotgun (WGS) entry which is preliminary data.</text>
</comment>
<gene>
    <name evidence="3" type="ORF">BIV24_06345</name>
</gene>
<dbReference type="RefSeq" id="WP_071365168.1">
    <property type="nucleotide sequence ID" value="NZ_MLYP01000013.1"/>
</dbReference>
<dbReference type="STRING" id="1428652.BIV24_06345"/>
<dbReference type="GO" id="GO:0016878">
    <property type="term" value="F:acid-thiol ligase activity"/>
    <property type="evidence" value="ECO:0007669"/>
    <property type="project" value="UniProtKB-ARBA"/>
</dbReference>
<dbReference type="Gene3D" id="3.30.300.30">
    <property type="match status" value="1"/>
</dbReference>
<dbReference type="Pfam" id="PF13193">
    <property type="entry name" value="AMP-binding_C"/>
    <property type="match status" value="1"/>
</dbReference>
<dbReference type="EMBL" id="MLYP01000013">
    <property type="protein sequence ID" value="OIJ98449.1"/>
    <property type="molecule type" value="Genomic_DNA"/>
</dbReference>
<dbReference type="InterPro" id="IPR025110">
    <property type="entry name" value="AMP-bd_C"/>
</dbReference>
<name>A0A1S2PX91_9ACTN</name>
<dbReference type="InterPro" id="IPR045851">
    <property type="entry name" value="AMP-bd_C_sf"/>
</dbReference>
<proteinExistence type="predicted"/>
<evidence type="ECO:0000259" key="2">
    <source>
        <dbReference type="Pfam" id="PF13193"/>
    </source>
</evidence>
<dbReference type="CDD" id="cd04433">
    <property type="entry name" value="AFD_class_I"/>
    <property type="match status" value="1"/>
</dbReference>
<dbReference type="InterPro" id="IPR042099">
    <property type="entry name" value="ANL_N_sf"/>
</dbReference>
<evidence type="ECO:0000313" key="4">
    <source>
        <dbReference type="Proteomes" id="UP000179935"/>
    </source>
</evidence>
<dbReference type="Gene3D" id="3.40.50.12780">
    <property type="entry name" value="N-terminal domain of ligase-like"/>
    <property type="match status" value="1"/>
</dbReference>
<reference evidence="3 4" key="1">
    <citation type="submission" date="2016-10" db="EMBL/GenBank/DDBJ databases">
        <title>Genome sequence of Streptomyces sp. MUSC 93.</title>
        <authorList>
            <person name="Lee L.-H."/>
            <person name="Ser H.-L."/>
            <person name="Law J.W.-F."/>
        </authorList>
    </citation>
    <scope>NUCLEOTIDE SEQUENCE [LARGE SCALE GENOMIC DNA]</scope>
    <source>
        <strain evidence="3 4">MUSC 93</strain>
    </source>
</reference>
<keyword evidence="4" id="KW-1185">Reference proteome</keyword>
<dbReference type="SUPFAM" id="SSF56801">
    <property type="entry name" value="Acetyl-CoA synthetase-like"/>
    <property type="match status" value="1"/>
</dbReference>
<feature type="domain" description="AMP-dependent synthetase/ligase" evidence="1">
    <location>
        <begin position="40"/>
        <end position="406"/>
    </location>
</feature>
<dbReference type="InterPro" id="IPR000873">
    <property type="entry name" value="AMP-dep_synth/lig_dom"/>
</dbReference>